<dbReference type="InterPro" id="IPR006680">
    <property type="entry name" value="Amidohydro-rel"/>
</dbReference>
<dbReference type="Gene3D" id="3.20.20.140">
    <property type="entry name" value="Metal-dependent hydrolases"/>
    <property type="match status" value="1"/>
</dbReference>
<dbReference type="AlphaFoldDB" id="A0A9D1LFD6"/>
<dbReference type="PANTHER" id="PTHR11113:SF2">
    <property type="entry name" value="ADENINE DEAMINASE"/>
    <property type="match status" value="1"/>
</dbReference>
<dbReference type="Proteomes" id="UP000824083">
    <property type="component" value="Unassembled WGS sequence"/>
</dbReference>
<protein>
    <recommendedName>
        <fullName evidence="2">adenine deaminase</fullName>
        <ecNumber evidence="2">3.5.4.2</ecNumber>
    </recommendedName>
</protein>
<dbReference type="PANTHER" id="PTHR11113">
    <property type="entry name" value="N-ACETYLGLUCOSAMINE-6-PHOSPHATE DEACETYLASE"/>
    <property type="match status" value="1"/>
</dbReference>
<dbReference type="GO" id="GO:0006146">
    <property type="term" value="P:adenine catabolic process"/>
    <property type="evidence" value="ECO:0007669"/>
    <property type="project" value="InterPro"/>
</dbReference>
<evidence type="ECO:0000259" key="6">
    <source>
        <dbReference type="Pfam" id="PF01979"/>
    </source>
</evidence>
<dbReference type="EC" id="3.5.4.2" evidence="2"/>
<proteinExistence type="inferred from homology"/>
<dbReference type="Pfam" id="PF13382">
    <property type="entry name" value="Adenine_deam_C"/>
    <property type="match status" value="1"/>
</dbReference>
<dbReference type="SUPFAM" id="SSF51338">
    <property type="entry name" value="Composite domain of metallo-dependent hydrolases"/>
    <property type="match status" value="1"/>
</dbReference>
<dbReference type="InterPro" id="IPR026912">
    <property type="entry name" value="Adenine_deam_C"/>
</dbReference>
<gene>
    <name evidence="8" type="primary">ade</name>
    <name evidence="8" type="ORF">IAC56_00005</name>
</gene>
<organism evidence="8 9">
    <name type="scientific">Candidatus Aphodousia faecigallinarum</name>
    <dbReference type="NCBI Taxonomy" id="2840677"/>
    <lineage>
        <taxon>Bacteria</taxon>
        <taxon>Pseudomonadati</taxon>
        <taxon>Pseudomonadota</taxon>
        <taxon>Betaproteobacteria</taxon>
        <taxon>Burkholderiales</taxon>
        <taxon>Sutterellaceae</taxon>
        <taxon>Sutterellaceae incertae sedis</taxon>
        <taxon>Candidatus Aphodousia</taxon>
    </lineage>
</organism>
<dbReference type="InterPro" id="IPR006679">
    <property type="entry name" value="Adenine_deam"/>
</dbReference>
<evidence type="ECO:0000313" key="9">
    <source>
        <dbReference type="Proteomes" id="UP000824083"/>
    </source>
</evidence>
<dbReference type="Gene3D" id="2.30.40.10">
    <property type="entry name" value="Urease, subunit C, domain 1"/>
    <property type="match status" value="1"/>
</dbReference>
<feature type="non-terminal residue" evidence="8">
    <location>
        <position position="1"/>
    </location>
</feature>
<dbReference type="EMBL" id="DVMY01000001">
    <property type="protein sequence ID" value="HIU36657.1"/>
    <property type="molecule type" value="Genomic_DNA"/>
</dbReference>
<dbReference type="Pfam" id="PF01979">
    <property type="entry name" value="Amidohydro_1"/>
    <property type="match status" value="1"/>
</dbReference>
<evidence type="ECO:0000259" key="7">
    <source>
        <dbReference type="Pfam" id="PF13382"/>
    </source>
</evidence>
<name>A0A9D1LFD6_9BURK</name>
<evidence type="ECO:0000256" key="1">
    <source>
        <dbReference type="ARBA" id="ARBA00006773"/>
    </source>
</evidence>
<evidence type="ECO:0000313" key="8">
    <source>
        <dbReference type="EMBL" id="HIU36657.1"/>
    </source>
</evidence>
<keyword evidence="3 8" id="KW-0378">Hydrolase</keyword>
<reference evidence="8" key="2">
    <citation type="journal article" date="2021" name="PeerJ">
        <title>Extensive microbial diversity within the chicken gut microbiome revealed by metagenomics and culture.</title>
        <authorList>
            <person name="Gilroy R."/>
            <person name="Ravi A."/>
            <person name="Getino M."/>
            <person name="Pursley I."/>
            <person name="Horton D.L."/>
            <person name="Alikhan N.F."/>
            <person name="Baker D."/>
            <person name="Gharbi K."/>
            <person name="Hall N."/>
            <person name="Watson M."/>
            <person name="Adriaenssens E.M."/>
            <person name="Foster-Nyarko E."/>
            <person name="Jarju S."/>
            <person name="Secka A."/>
            <person name="Antonio M."/>
            <person name="Oren A."/>
            <person name="Chaudhuri R.R."/>
            <person name="La Ragione R."/>
            <person name="Hildebrand F."/>
            <person name="Pallen M.J."/>
        </authorList>
    </citation>
    <scope>NUCLEOTIDE SEQUENCE</scope>
    <source>
        <strain evidence="8">7463</strain>
    </source>
</reference>
<dbReference type="NCBIfam" id="TIGR01178">
    <property type="entry name" value="ade"/>
    <property type="match status" value="1"/>
</dbReference>
<dbReference type="CDD" id="cd01295">
    <property type="entry name" value="AdeC"/>
    <property type="match status" value="1"/>
</dbReference>
<dbReference type="SUPFAM" id="SSF51556">
    <property type="entry name" value="Metallo-dependent hydrolases"/>
    <property type="match status" value="1"/>
</dbReference>
<reference evidence="8" key="1">
    <citation type="submission" date="2020-10" db="EMBL/GenBank/DDBJ databases">
        <authorList>
            <person name="Gilroy R."/>
        </authorList>
    </citation>
    <scope>NUCLEOTIDE SEQUENCE</scope>
    <source>
        <strain evidence="8">7463</strain>
    </source>
</reference>
<keyword evidence="4" id="KW-0464">Manganese</keyword>
<evidence type="ECO:0000256" key="5">
    <source>
        <dbReference type="ARBA" id="ARBA00047720"/>
    </source>
</evidence>
<dbReference type="GO" id="GO:0000034">
    <property type="term" value="F:adenine deaminase activity"/>
    <property type="evidence" value="ECO:0007669"/>
    <property type="project" value="UniProtKB-EC"/>
</dbReference>
<evidence type="ECO:0000256" key="4">
    <source>
        <dbReference type="ARBA" id="ARBA00023211"/>
    </source>
</evidence>
<dbReference type="InterPro" id="IPR032466">
    <property type="entry name" value="Metal_Hydrolase"/>
</dbReference>
<sequence>CVLGREPCALRLKNATLIDVLSGELIEKADIFIDCGKIIDAGLSCKATAIDTVDLNGALVAPGLIDAHVHIESGMLTPVQFARLVAPCGTTTIIADPHEIGNVLGLDGIRFMMREAKKAEITVKFMLPSCVPATPFETSGAHLSAEDLQELIEDPDVLGLAELMNVPGVLSCEEDILKKVQMTLLRDKLIDGHSPLTAGADLSAYAAAGVTSDHECSTEAEVSERISRGMRIFMREGSAGQNVSALCPTINGKNCRHFCLCTDDASPDDVFAKGHINNVIRRAVACGVDSIEAIRMATINTAEHFGLKSKGAIAPGRDADLVIFDNLRDFNVKAVWVAGKLVAENGHMQTKEPCLEAPETALSSVHVKVLEKDSFSLVCRSGKARVIGLRAGDLVTEHLIEAVEMDSQGLVQVGANPGLLKLAVVERHRTSGAIGLGLVRGMVEKGCRFNGAIASTIAHDSHNIVVAGDNDEDMLLAVKAIEAMQGGVVLVRDGELIASLQLEVAGLMTQKPAIETAGTKSQLIKTAHERLHIPAGVHPIMSLSFLPLAVIPYLRLTDKGLFDSVSFRHVSVDADAH</sequence>
<dbReference type="HAMAP" id="MF_01518">
    <property type="entry name" value="Adenine_deamin"/>
    <property type="match status" value="1"/>
</dbReference>
<feature type="domain" description="Adenine deaminase C-terminal" evidence="7">
    <location>
        <begin position="394"/>
        <end position="567"/>
    </location>
</feature>
<comment type="catalytic activity">
    <reaction evidence="5">
        <text>adenine + H2O + H(+) = hypoxanthine + NH4(+)</text>
        <dbReference type="Rhea" id="RHEA:23688"/>
        <dbReference type="ChEBI" id="CHEBI:15377"/>
        <dbReference type="ChEBI" id="CHEBI:15378"/>
        <dbReference type="ChEBI" id="CHEBI:16708"/>
        <dbReference type="ChEBI" id="CHEBI:17368"/>
        <dbReference type="ChEBI" id="CHEBI:28938"/>
        <dbReference type="EC" id="3.5.4.2"/>
    </reaction>
</comment>
<evidence type="ECO:0000256" key="2">
    <source>
        <dbReference type="ARBA" id="ARBA00012782"/>
    </source>
</evidence>
<dbReference type="InterPro" id="IPR011059">
    <property type="entry name" value="Metal-dep_hydrolase_composite"/>
</dbReference>
<evidence type="ECO:0000256" key="3">
    <source>
        <dbReference type="ARBA" id="ARBA00022801"/>
    </source>
</evidence>
<feature type="domain" description="Amidohydrolase-related" evidence="6">
    <location>
        <begin position="60"/>
        <end position="342"/>
    </location>
</feature>
<accession>A0A9D1LFD6</accession>
<comment type="similarity">
    <text evidence="1">Belongs to the metallo-dependent hydrolases superfamily. Adenine deaminase family.</text>
</comment>
<comment type="caution">
    <text evidence="8">The sequence shown here is derived from an EMBL/GenBank/DDBJ whole genome shotgun (WGS) entry which is preliminary data.</text>
</comment>